<feature type="transmembrane region" description="Helical" evidence="12">
    <location>
        <begin position="12"/>
        <end position="45"/>
    </location>
</feature>
<name>A0A1L3GJE6_SYNAC</name>
<comment type="pathway">
    <text evidence="11">Phospholipid metabolism; phosphatidylethanolamine biosynthesis; phosphatidylethanolamine from CDP-diacylglycerol: step 2/2.</text>
</comment>
<comment type="subunit">
    <text evidence="11">Heterodimer of a large membrane-associated beta subunit and a small pyruvoyl-containing alpha subunit.</text>
</comment>
<dbReference type="NCBIfam" id="NF003678">
    <property type="entry name" value="PRK05305.1-2"/>
    <property type="match status" value="1"/>
</dbReference>
<accession>A0A1L3GJE6</accession>
<keyword evidence="7 11" id="KW-0594">Phospholipid biosynthesis</keyword>
<feature type="modified residue" description="Pyruvic acid (Ser); by autocatalysis" evidence="11">
    <location>
        <position position="183"/>
    </location>
</feature>
<dbReference type="PANTHER" id="PTHR35809:SF1">
    <property type="entry name" value="ARCHAETIDYLSERINE DECARBOXYLASE PROENZYME-RELATED"/>
    <property type="match status" value="1"/>
</dbReference>
<evidence type="ECO:0000256" key="10">
    <source>
        <dbReference type="ARBA" id="ARBA00023317"/>
    </source>
</evidence>
<dbReference type="RefSeq" id="WP_072287878.1">
    <property type="nucleotide sequence ID" value="NZ_CP015455.1"/>
</dbReference>
<keyword evidence="12" id="KW-1133">Transmembrane helix</keyword>
<keyword evidence="3 11" id="KW-0210">Decarboxylase</keyword>
<dbReference type="Proteomes" id="UP000182264">
    <property type="component" value="Chromosome"/>
</dbReference>
<keyword evidence="10 11" id="KW-0670">Pyruvate</keyword>
<dbReference type="PANTHER" id="PTHR35809">
    <property type="entry name" value="ARCHAETIDYLSERINE DECARBOXYLASE PROENZYME-RELATED"/>
    <property type="match status" value="1"/>
</dbReference>
<dbReference type="UniPathway" id="UPA00558">
    <property type="reaction ID" value="UER00616"/>
</dbReference>
<dbReference type="OrthoDB" id="9790893at2"/>
<evidence type="ECO:0000256" key="4">
    <source>
        <dbReference type="ARBA" id="ARBA00023098"/>
    </source>
</evidence>
<evidence type="ECO:0000256" key="3">
    <source>
        <dbReference type="ARBA" id="ARBA00022793"/>
    </source>
</evidence>
<sequence length="214" mass="23827">MRNQNQPVAVEGYPFIGLFAFITLVFALLGWGLCTILFLGLTLFATYFFRNPERYSDAEAVAILAPADGKVIYVGPALEERCFKAEVTKISIFMSVFDVHVNRVPISGKVVDLFYNKGQFLNASLDKASLNNEQSGMLLEDSSGRKMLVVQIAGLIARRIVSYPVLGDILQRGARYGLIRFGSRVDLYFPEDVDIQVRVGERVWGGESVLGYLK</sequence>
<comment type="subcellular location">
    <subcellularLocation>
        <location evidence="11">Cell membrane</location>
        <topology evidence="11">Peripheral membrane protein</topology>
    </subcellularLocation>
</comment>
<gene>
    <name evidence="11" type="primary">psd</name>
    <name evidence="13" type="ORF">A7E75_14255</name>
</gene>
<comment type="catalytic activity">
    <reaction evidence="11">
        <text>a 1,2-diacyl-sn-glycero-3-phospho-L-serine + H(+) = a 1,2-diacyl-sn-glycero-3-phosphoethanolamine + CO2</text>
        <dbReference type="Rhea" id="RHEA:20828"/>
        <dbReference type="ChEBI" id="CHEBI:15378"/>
        <dbReference type="ChEBI" id="CHEBI:16526"/>
        <dbReference type="ChEBI" id="CHEBI:57262"/>
        <dbReference type="ChEBI" id="CHEBI:64612"/>
        <dbReference type="EC" id="4.1.1.65"/>
    </reaction>
</comment>
<keyword evidence="8 11" id="KW-0456">Lyase</keyword>
<keyword evidence="4 11" id="KW-0443">Lipid metabolism</keyword>
<evidence type="ECO:0000256" key="7">
    <source>
        <dbReference type="ARBA" id="ARBA00023209"/>
    </source>
</evidence>
<keyword evidence="9 11" id="KW-1208">Phospholipid metabolism</keyword>
<feature type="site" description="Cleavage (non-hydrolytic); by autocatalysis" evidence="11">
    <location>
        <begin position="182"/>
        <end position="183"/>
    </location>
</feature>
<comment type="function">
    <text evidence="11">Catalyzes the formation of phosphatidylethanolamine (PtdEtn) from phosphatidylserine (PtdSer).</text>
</comment>
<dbReference type="GO" id="GO:0006646">
    <property type="term" value="P:phosphatidylethanolamine biosynthetic process"/>
    <property type="evidence" value="ECO:0007669"/>
    <property type="project" value="UniProtKB-UniRule"/>
</dbReference>
<evidence type="ECO:0000313" key="14">
    <source>
        <dbReference type="Proteomes" id="UP000182264"/>
    </source>
</evidence>
<comment type="PTM">
    <text evidence="11">Is synthesized initially as an inactive proenzyme. Formation of the active enzyme involves a self-maturation process in which the active site pyruvoyl group is generated from an internal serine residue via an autocatalytic post-translational modification. Two non-identical subunits are generated from the proenzyme in this reaction, and the pyruvate is formed at the N-terminus of the alpha chain, which is derived from the carboxyl end of the proenzyme. The post-translation cleavage follows an unusual pathway, termed non-hydrolytic serinolysis, in which the side chain hydroxyl group of the serine supplies its oxygen atom to form the C-terminus of the beta chain, while the remainder of the serine residue undergoes an oxidative deamination to produce ammonia and the pyruvoyl prosthetic group on the alpha chain.</text>
</comment>
<dbReference type="AlphaFoldDB" id="A0A1L3GJE6"/>
<keyword evidence="5 11" id="KW-0472">Membrane</keyword>
<feature type="chain" id="PRO_5023454339" description="Phosphatidylserine decarboxylase beta chain" evidence="11">
    <location>
        <begin position="1"/>
        <end position="182"/>
    </location>
</feature>
<evidence type="ECO:0000256" key="1">
    <source>
        <dbReference type="ARBA" id="ARBA00022475"/>
    </source>
</evidence>
<feature type="active site" description="Schiff-base intermediate with substrate; via pyruvic acid" evidence="11">
    <location>
        <position position="183"/>
    </location>
</feature>
<dbReference type="EMBL" id="CP015518">
    <property type="protein sequence ID" value="APG26039.1"/>
    <property type="molecule type" value="Genomic_DNA"/>
</dbReference>
<evidence type="ECO:0000256" key="9">
    <source>
        <dbReference type="ARBA" id="ARBA00023264"/>
    </source>
</evidence>
<dbReference type="InterPro" id="IPR003817">
    <property type="entry name" value="PS_Dcarbxylase"/>
</dbReference>
<keyword evidence="6 11" id="KW-0865">Zymogen</keyword>
<evidence type="ECO:0000256" key="11">
    <source>
        <dbReference type="HAMAP-Rule" id="MF_00664"/>
    </source>
</evidence>
<comment type="cofactor">
    <cofactor evidence="11">
        <name>pyruvate</name>
        <dbReference type="ChEBI" id="CHEBI:15361"/>
    </cofactor>
    <text evidence="11">Binds 1 pyruvoyl group covalently per subunit.</text>
</comment>
<keyword evidence="1 11" id="KW-1003">Cell membrane</keyword>
<dbReference type="KEGG" id="pace:A6070_08280"/>
<comment type="similarity">
    <text evidence="11">Belongs to the phosphatidylserine decarboxylase family. PSD-A subfamily.</text>
</comment>
<evidence type="ECO:0000256" key="12">
    <source>
        <dbReference type="SAM" id="Phobius"/>
    </source>
</evidence>
<reference evidence="13 14" key="1">
    <citation type="journal article" date="2017" name="Genome Announc.">
        <title>Complete Genome Sequences of Two Acetylene-Fermenting Pelobacter acetylenicus Strains.</title>
        <authorList>
            <person name="Sutton J.M."/>
            <person name="Baesman S.M."/>
            <person name="Fierst J.L."/>
            <person name="Poret-Peterson A.T."/>
            <person name="Oremland R.S."/>
            <person name="Dunlap D.S."/>
            <person name="Akob D.M."/>
        </authorList>
    </citation>
    <scope>NUCLEOTIDE SEQUENCE [LARGE SCALE GENOMIC DNA]</scope>
    <source>
        <strain evidence="13 14">DSM 3247</strain>
    </source>
</reference>
<dbReference type="GO" id="GO:0004609">
    <property type="term" value="F:phosphatidylserine decarboxylase activity"/>
    <property type="evidence" value="ECO:0007669"/>
    <property type="project" value="UniProtKB-UniRule"/>
</dbReference>
<organism evidence="13 14">
    <name type="scientific">Syntrophotalea acetylenica</name>
    <name type="common">Pelobacter acetylenicus</name>
    <dbReference type="NCBI Taxonomy" id="29542"/>
    <lineage>
        <taxon>Bacteria</taxon>
        <taxon>Pseudomonadati</taxon>
        <taxon>Thermodesulfobacteriota</taxon>
        <taxon>Desulfuromonadia</taxon>
        <taxon>Desulfuromonadales</taxon>
        <taxon>Syntrophotaleaceae</taxon>
        <taxon>Syntrophotalea</taxon>
    </lineage>
</organism>
<dbReference type="GO" id="GO:0005886">
    <property type="term" value="C:plasma membrane"/>
    <property type="evidence" value="ECO:0007669"/>
    <property type="project" value="UniProtKB-SubCell"/>
</dbReference>
<dbReference type="HAMAP" id="MF_00664">
    <property type="entry name" value="PS_decarb_PSD_A"/>
    <property type="match status" value="1"/>
</dbReference>
<feature type="chain" id="PRO_5023454338" description="Phosphatidylserine decarboxylase alpha chain" evidence="11">
    <location>
        <begin position="183"/>
        <end position="214"/>
    </location>
</feature>
<proteinExistence type="inferred from homology"/>
<dbReference type="Pfam" id="PF02666">
    <property type="entry name" value="PS_Dcarbxylase"/>
    <property type="match status" value="1"/>
</dbReference>
<keyword evidence="14" id="KW-1185">Reference proteome</keyword>
<protein>
    <recommendedName>
        <fullName evidence="11">Phosphatidylserine decarboxylase proenzyme</fullName>
        <ecNumber evidence="11">4.1.1.65</ecNumber>
    </recommendedName>
    <component>
        <recommendedName>
            <fullName evidence="11">Phosphatidylserine decarboxylase alpha chain</fullName>
        </recommendedName>
    </component>
    <component>
        <recommendedName>
            <fullName evidence="11">Phosphatidylserine decarboxylase beta chain</fullName>
        </recommendedName>
    </component>
</protein>
<keyword evidence="2 11" id="KW-0444">Lipid biosynthesis</keyword>
<dbReference type="STRING" id="29542.A6070_08280"/>
<dbReference type="InterPro" id="IPR033175">
    <property type="entry name" value="PSD-A"/>
</dbReference>
<evidence type="ECO:0000256" key="5">
    <source>
        <dbReference type="ARBA" id="ARBA00023136"/>
    </source>
</evidence>
<evidence type="ECO:0000256" key="2">
    <source>
        <dbReference type="ARBA" id="ARBA00022516"/>
    </source>
</evidence>
<evidence type="ECO:0000256" key="6">
    <source>
        <dbReference type="ARBA" id="ARBA00023145"/>
    </source>
</evidence>
<evidence type="ECO:0000256" key="8">
    <source>
        <dbReference type="ARBA" id="ARBA00023239"/>
    </source>
</evidence>
<dbReference type="NCBIfam" id="NF003685">
    <property type="entry name" value="PRK05305.2-5"/>
    <property type="match status" value="1"/>
</dbReference>
<dbReference type="EC" id="4.1.1.65" evidence="11"/>
<evidence type="ECO:0000313" key="13">
    <source>
        <dbReference type="EMBL" id="APG26039.1"/>
    </source>
</evidence>
<keyword evidence="12" id="KW-0812">Transmembrane</keyword>